<sequence length="97" mass="11087">MKNHPWKKKPTTLLLLVSLLTIALLLLNLSQNKVDLITTTTSESDHHHHCERVSRPNDKISMCKYVENFGFRLRSVSLPVTEFTLRAGTRLISSCLK</sequence>
<protein>
    <submittedName>
        <fullName evidence="1">Uncharacterized protein</fullName>
    </submittedName>
</protein>
<evidence type="ECO:0000313" key="1">
    <source>
        <dbReference type="EMBL" id="KAG2285821.1"/>
    </source>
</evidence>
<dbReference type="AlphaFoldDB" id="A0A8X7RCI0"/>
<organism evidence="1 2">
    <name type="scientific">Brassica carinata</name>
    <name type="common">Ethiopian mustard</name>
    <name type="synonym">Abyssinian cabbage</name>
    <dbReference type="NCBI Taxonomy" id="52824"/>
    <lineage>
        <taxon>Eukaryota</taxon>
        <taxon>Viridiplantae</taxon>
        <taxon>Streptophyta</taxon>
        <taxon>Embryophyta</taxon>
        <taxon>Tracheophyta</taxon>
        <taxon>Spermatophyta</taxon>
        <taxon>Magnoliopsida</taxon>
        <taxon>eudicotyledons</taxon>
        <taxon>Gunneridae</taxon>
        <taxon>Pentapetalae</taxon>
        <taxon>rosids</taxon>
        <taxon>malvids</taxon>
        <taxon>Brassicales</taxon>
        <taxon>Brassicaceae</taxon>
        <taxon>Brassiceae</taxon>
        <taxon>Brassica</taxon>
    </lineage>
</organism>
<reference evidence="1 2" key="1">
    <citation type="submission" date="2020-02" db="EMBL/GenBank/DDBJ databases">
        <authorList>
            <person name="Ma Q."/>
            <person name="Huang Y."/>
            <person name="Song X."/>
            <person name="Pei D."/>
        </authorList>
    </citation>
    <scope>NUCLEOTIDE SEQUENCE [LARGE SCALE GENOMIC DNA]</scope>
    <source>
        <strain evidence="1">Sxm20200214</strain>
        <tissue evidence="1">Leaf</tissue>
    </source>
</reference>
<keyword evidence="2" id="KW-1185">Reference proteome</keyword>
<proteinExistence type="predicted"/>
<accession>A0A8X7RCI0</accession>
<name>A0A8X7RCI0_BRACI</name>
<dbReference type="EMBL" id="JAAMPC010000010">
    <property type="protein sequence ID" value="KAG2285821.1"/>
    <property type="molecule type" value="Genomic_DNA"/>
</dbReference>
<evidence type="ECO:0000313" key="2">
    <source>
        <dbReference type="Proteomes" id="UP000886595"/>
    </source>
</evidence>
<comment type="caution">
    <text evidence="1">The sequence shown here is derived from an EMBL/GenBank/DDBJ whole genome shotgun (WGS) entry which is preliminary data.</text>
</comment>
<gene>
    <name evidence="1" type="ORF">Bca52824_045425</name>
</gene>
<dbReference type="Proteomes" id="UP000886595">
    <property type="component" value="Unassembled WGS sequence"/>
</dbReference>